<gene>
    <name evidence="1" type="ORF">NS506_04775</name>
    <name evidence="2" type="ORF">NSK11_contig00030-0064</name>
</gene>
<reference evidence="3" key="1">
    <citation type="submission" date="2015-07" db="EMBL/GenBank/DDBJ databases">
        <title>Nocardia seriolae U-1 whole genome shotgun sequence.</title>
        <authorList>
            <person name="Imajoh M."/>
            <person name="Fukumoto Y."/>
            <person name="Sukeda M."/>
            <person name="Yamane J."/>
            <person name="Yamasaki K."/>
            <person name="Shimizu M."/>
            <person name="Ohnishi K."/>
            <person name="Oshima S."/>
        </authorList>
    </citation>
    <scope>NUCLEOTIDE SEQUENCE [LARGE SCALE GENOMIC DNA]</scope>
    <source>
        <strain evidence="3">U-1</strain>
    </source>
</reference>
<dbReference type="GeneID" id="93374670"/>
<evidence type="ECO:0000313" key="2">
    <source>
        <dbReference type="EMBL" id="GAP28235.1"/>
    </source>
</evidence>
<keyword evidence="3" id="KW-1185">Reference proteome</keyword>
<dbReference type="Proteomes" id="UP000180166">
    <property type="component" value="Chromosome"/>
</dbReference>
<dbReference type="KEGG" id="nsr:NS506_04775"/>
<evidence type="ECO:0000313" key="1">
    <source>
        <dbReference type="EMBL" id="APA98821.1"/>
    </source>
</evidence>
<sequence length="182" mass="19296">MHDNTPNAKPKMSKGKKWGIGLAAFLGLAAIGSLLPDDKKETKAEAATEITTSTQPKVTKDAPYVITDNLSNAQGKHSGIKFEPVDILPALQQSGAAPADEITTNTRSVIDSGNWAIVAQCNTYTEGEPLKVGVIKVSEYQEQGKYNSTLLDLGLVGGDTGKDSPGRMFVDNFHAYALDCAA</sequence>
<dbReference type="Proteomes" id="UP000037179">
    <property type="component" value="Unassembled WGS sequence"/>
</dbReference>
<organism evidence="2 3">
    <name type="scientific">Nocardia seriolae</name>
    <dbReference type="NCBI Taxonomy" id="37332"/>
    <lineage>
        <taxon>Bacteria</taxon>
        <taxon>Bacillati</taxon>
        <taxon>Actinomycetota</taxon>
        <taxon>Actinomycetes</taxon>
        <taxon>Mycobacteriales</taxon>
        <taxon>Nocardiaceae</taxon>
        <taxon>Nocardia</taxon>
    </lineage>
</organism>
<name>A0A0B8NBT8_9NOCA</name>
<dbReference type="EMBL" id="CP017839">
    <property type="protein sequence ID" value="APA98821.1"/>
    <property type="molecule type" value="Genomic_DNA"/>
</dbReference>
<dbReference type="RefSeq" id="WP_033087231.1">
    <property type="nucleotide sequence ID" value="NZ_AP017900.1"/>
</dbReference>
<reference evidence="2 3" key="2">
    <citation type="journal article" date="2016" name="Genome Announc.">
        <title>Draft Genome Sequence of Erythromycin- and Oxytetracycline-Sensitive Nocardia seriolae Strain U-1 (NBRC 110359).</title>
        <authorList>
            <person name="Imajoh M."/>
            <person name="Sukeda M."/>
            <person name="Shimizu M."/>
            <person name="Yamane J."/>
            <person name="Ohnishi K."/>
            <person name="Oshima S."/>
        </authorList>
    </citation>
    <scope>NUCLEOTIDE SEQUENCE [LARGE SCALE GENOMIC DNA]</scope>
    <source>
        <strain evidence="2 3">U-1</strain>
    </source>
</reference>
<proteinExistence type="predicted"/>
<evidence type="ECO:0000313" key="4">
    <source>
        <dbReference type="Proteomes" id="UP000180166"/>
    </source>
</evidence>
<reference evidence="1 4" key="3">
    <citation type="submission" date="2016-10" db="EMBL/GenBank/DDBJ databases">
        <title>Genome sequence of Nocardia seriolae strain EM150506, isolated from Anguila japonica.</title>
        <authorList>
            <person name="Han H.-J."/>
        </authorList>
    </citation>
    <scope>NUCLEOTIDE SEQUENCE [LARGE SCALE GENOMIC DNA]</scope>
    <source>
        <strain evidence="1 4">EM150506</strain>
    </source>
</reference>
<dbReference type="EMBL" id="BBYQ01000030">
    <property type="protein sequence ID" value="GAP28235.1"/>
    <property type="molecule type" value="Genomic_DNA"/>
</dbReference>
<dbReference type="OrthoDB" id="10017435at2"/>
<evidence type="ECO:0000313" key="3">
    <source>
        <dbReference type="Proteomes" id="UP000037179"/>
    </source>
</evidence>
<accession>A0A0B8NBT8</accession>
<protein>
    <submittedName>
        <fullName evidence="2">Uncharacterized protein</fullName>
    </submittedName>
</protein>
<dbReference type="AlphaFoldDB" id="A0A0B8NBT8"/>